<reference evidence="2" key="1">
    <citation type="journal article" date="2013" name="BMC Genomics">
        <title>Unscrambling butterfly oogenesis.</title>
        <authorList>
            <person name="Carter J.M."/>
            <person name="Baker S.C."/>
            <person name="Pink R."/>
            <person name="Carter D.R."/>
            <person name="Collins A."/>
            <person name="Tomlin J."/>
            <person name="Gibbs M."/>
            <person name="Breuker C.J."/>
        </authorList>
    </citation>
    <scope>NUCLEOTIDE SEQUENCE</scope>
    <source>
        <tissue evidence="2">Ovary</tissue>
    </source>
</reference>
<proteinExistence type="predicted"/>
<protein>
    <submittedName>
        <fullName evidence="2">Uncharacterized protein</fullName>
    </submittedName>
</protein>
<reference evidence="2" key="2">
    <citation type="submission" date="2013-05" db="EMBL/GenBank/DDBJ databases">
        <authorList>
            <person name="Carter J.-M."/>
            <person name="Baker S.C."/>
            <person name="Pink R."/>
            <person name="Carter D.R.F."/>
            <person name="Collins A."/>
            <person name="Tomlin J."/>
            <person name="Gibbs M."/>
            <person name="Breuker C.J."/>
        </authorList>
    </citation>
    <scope>NUCLEOTIDE SEQUENCE</scope>
    <source>
        <tissue evidence="2">Ovary</tissue>
    </source>
</reference>
<sequence>MSIRKRKCFRDLCFLSELSSNIKGLGRYSVQVVLLSDTAFRDDMAYKRLKTVRFDMSLPVYMLWYLCFCLSFPICL</sequence>
<dbReference type="EMBL" id="GAIX01009303">
    <property type="protein sequence ID" value="JAA83257.1"/>
    <property type="molecule type" value="Transcribed_RNA"/>
</dbReference>
<accession>S4PV20</accession>
<organism evidence="2">
    <name type="scientific">Pararge aegeria</name>
    <name type="common">speckled wood butterfly</name>
    <dbReference type="NCBI Taxonomy" id="116150"/>
    <lineage>
        <taxon>Eukaryota</taxon>
        <taxon>Metazoa</taxon>
        <taxon>Ecdysozoa</taxon>
        <taxon>Arthropoda</taxon>
        <taxon>Hexapoda</taxon>
        <taxon>Insecta</taxon>
        <taxon>Pterygota</taxon>
        <taxon>Neoptera</taxon>
        <taxon>Endopterygota</taxon>
        <taxon>Lepidoptera</taxon>
        <taxon>Glossata</taxon>
        <taxon>Ditrysia</taxon>
        <taxon>Papilionoidea</taxon>
        <taxon>Nymphalidae</taxon>
        <taxon>Satyrinae</taxon>
        <taxon>Satyrini</taxon>
        <taxon>Parargina</taxon>
        <taxon>Pararge</taxon>
    </lineage>
</organism>
<name>S4PV20_9NEOP</name>
<keyword evidence="1" id="KW-1133">Transmembrane helix</keyword>
<keyword evidence="1" id="KW-0472">Membrane</keyword>
<feature type="transmembrane region" description="Helical" evidence="1">
    <location>
        <begin position="56"/>
        <end position="74"/>
    </location>
</feature>
<evidence type="ECO:0000256" key="1">
    <source>
        <dbReference type="SAM" id="Phobius"/>
    </source>
</evidence>
<keyword evidence="1" id="KW-0812">Transmembrane</keyword>
<evidence type="ECO:0000313" key="2">
    <source>
        <dbReference type="EMBL" id="JAA83257.1"/>
    </source>
</evidence>
<dbReference type="AlphaFoldDB" id="S4PV20"/>